<keyword evidence="2" id="KW-0677">Repeat</keyword>
<keyword evidence="7" id="KW-1185">Reference proteome</keyword>
<dbReference type="Proteomes" id="UP000275012">
    <property type="component" value="Unassembled WGS sequence"/>
</dbReference>
<dbReference type="InterPro" id="IPR056729">
    <property type="entry name" value="GMPPB_C"/>
</dbReference>
<keyword evidence="3" id="KW-0012">Acyltransferase</keyword>
<name>A0A3M2HJ11_9GAMM</name>
<evidence type="ECO:0000259" key="5">
    <source>
        <dbReference type="Pfam" id="PF25087"/>
    </source>
</evidence>
<dbReference type="OrthoDB" id="6046254at2"/>
<dbReference type="Gene3D" id="2.160.10.10">
    <property type="entry name" value="Hexapeptide repeat proteins"/>
    <property type="match status" value="1"/>
</dbReference>
<dbReference type="AlphaFoldDB" id="A0A3M2HJ11"/>
<gene>
    <name evidence="6" type="ORF">EBB59_11940</name>
</gene>
<evidence type="ECO:0000313" key="7">
    <source>
        <dbReference type="Proteomes" id="UP000275012"/>
    </source>
</evidence>
<dbReference type="SUPFAM" id="SSF51161">
    <property type="entry name" value="Trimeric LpxA-like enzymes"/>
    <property type="match status" value="1"/>
</dbReference>
<dbReference type="InterPro" id="IPR050065">
    <property type="entry name" value="GlmU-like"/>
</dbReference>
<evidence type="ECO:0000256" key="4">
    <source>
        <dbReference type="SAM" id="MobiDB-lite"/>
    </source>
</evidence>
<sequence length="206" mass="21785">MWSVELKTRTGEVSTHLGDGPNRIHAEVHPTATLDASQGPIAIGHGTKVCENAVIRGPVIIGEGCIIGTNTVIRGATFIGDKVLIGNGAEVKNAIIEDEASLGPYSYVADSIIREAVFLGALVRTSNYRLDDRNIEVMNALGERVDSGTMKLGACIGKRAKLGVGCIVFPGRTIAADSQFGPGINITKNLPTARYSLRQELSTSNL</sequence>
<evidence type="ECO:0000256" key="1">
    <source>
        <dbReference type="ARBA" id="ARBA00022679"/>
    </source>
</evidence>
<dbReference type="InterPro" id="IPR011004">
    <property type="entry name" value="Trimer_LpxA-like_sf"/>
</dbReference>
<evidence type="ECO:0000256" key="2">
    <source>
        <dbReference type="ARBA" id="ARBA00022737"/>
    </source>
</evidence>
<dbReference type="Pfam" id="PF25087">
    <property type="entry name" value="GMPPB_C"/>
    <property type="match status" value="1"/>
</dbReference>
<protein>
    <submittedName>
        <fullName evidence="6">Acetyltransferase</fullName>
    </submittedName>
</protein>
<dbReference type="GO" id="GO:0016746">
    <property type="term" value="F:acyltransferase activity"/>
    <property type="evidence" value="ECO:0007669"/>
    <property type="project" value="UniProtKB-KW"/>
</dbReference>
<dbReference type="PANTHER" id="PTHR43584:SF8">
    <property type="entry name" value="N-ACETYLMURAMATE ALPHA-1-PHOSPHATE URIDYLYLTRANSFERASE"/>
    <property type="match status" value="1"/>
</dbReference>
<feature type="region of interest" description="Disordered" evidence="4">
    <location>
        <begin position="1"/>
        <end position="22"/>
    </location>
</feature>
<keyword evidence="1 6" id="KW-0808">Transferase</keyword>
<accession>A0A3M2HJ11</accession>
<organism evidence="6 7">
    <name type="scientific">Solilutibacter pythonis</name>
    <dbReference type="NCBI Taxonomy" id="2483112"/>
    <lineage>
        <taxon>Bacteria</taxon>
        <taxon>Pseudomonadati</taxon>
        <taxon>Pseudomonadota</taxon>
        <taxon>Gammaproteobacteria</taxon>
        <taxon>Lysobacterales</taxon>
        <taxon>Lysobacteraceae</taxon>
        <taxon>Solilutibacter</taxon>
    </lineage>
</organism>
<feature type="compositionally biased region" description="Basic and acidic residues" evidence="4">
    <location>
        <begin position="1"/>
        <end position="10"/>
    </location>
</feature>
<dbReference type="EMBL" id="RFLY01000020">
    <property type="protein sequence ID" value="RMH88375.1"/>
    <property type="molecule type" value="Genomic_DNA"/>
</dbReference>
<proteinExistence type="predicted"/>
<feature type="domain" description="Mannose-1-phosphate guanyltransferase C-terminal" evidence="5">
    <location>
        <begin position="55"/>
        <end position="138"/>
    </location>
</feature>
<evidence type="ECO:0000256" key="3">
    <source>
        <dbReference type="ARBA" id="ARBA00023315"/>
    </source>
</evidence>
<comment type="caution">
    <text evidence="6">The sequence shown here is derived from an EMBL/GenBank/DDBJ whole genome shotgun (WGS) entry which is preliminary data.</text>
</comment>
<dbReference type="GO" id="GO:0016779">
    <property type="term" value="F:nucleotidyltransferase activity"/>
    <property type="evidence" value="ECO:0007669"/>
    <property type="project" value="UniProtKB-ARBA"/>
</dbReference>
<reference evidence="6 7" key="1">
    <citation type="submission" date="2018-10" db="EMBL/GenBank/DDBJ databases">
        <title>Proposal of Lysobacter pythonis sp. nov. isolated from royal pythons (Python regius).</title>
        <authorList>
            <person name="Hans-Juergen B."/>
            <person name="Huptas C."/>
            <person name="Sandra B."/>
            <person name="Igor L."/>
            <person name="Joachim S."/>
            <person name="Siegfried S."/>
            <person name="Mareike W."/>
            <person name="Peter K."/>
        </authorList>
    </citation>
    <scope>NUCLEOTIDE SEQUENCE [LARGE SCALE GENOMIC DNA]</scope>
    <source>
        <strain evidence="6 7">4284/11</strain>
    </source>
</reference>
<evidence type="ECO:0000313" key="6">
    <source>
        <dbReference type="EMBL" id="RMH88375.1"/>
    </source>
</evidence>
<dbReference type="RefSeq" id="WP_122102376.1">
    <property type="nucleotide sequence ID" value="NZ_RFLY01000020.1"/>
</dbReference>
<dbReference type="PANTHER" id="PTHR43584">
    <property type="entry name" value="NUCLEOTIDYL TRANSFERASE"/>
    <property type="match status" value="1"/>
</dbReference>